<organism evidence="2 3">
    <name type="scientific">Mytilus coruscus</name>
    <name type="common">Sea mussel</name>
    <dbReference type="NCBI Taxonomy" id="42192"/>
    <lineage>
        <taxon>Eukaryota</taxon>
        <taxon>Metazoa</taxon>
        <taxon>Spiralia</taxon>
        <taxon>Lophotrochozoa</taxon>
        <taxon>Mollusca</taxon>
        <taxon>Bivalvia</taxon>
        <taxon>Autobranchia</taxon>
        <taxon>Pteriomorphia</taxon>
        <taxon>Mytilida</taxon>
        <taxon>Mytiloidea</taxon>
        <taxon>Mytilidae</taxon>
        <taxon>Mytilinae</taxon>
        <taxon>Mytilus</taxon>
    </lineage>
</organism>
<protein>
    <recommendedName>
        <fullName evidence="1">B box-type domain-containing protein</fullName>
    </recommendedName>
</protein>
<dbReference type="OrthoDB" id="6134495at2759"/>
<dbReference type="PANTHER" id="PTHR25462:SF296">
    <property type="entry name" value="MEIOTIC P26, ISOFORM F"/>
    <property type="match status" value="1"/>
</dbReference>
<sequence length="165" mass="18387">MSDLILYGPCGNEENNKNAEKWCTVCEDGLCTDCEKVQKSIKTSRNHKLISSDDFRQIKNISVSLTCKYHDKRLELYCKTHDVAVCLDCVPPNHMACTGVISLDKAAENAKHSTALAGLEDTLTIALQNFQQIITDRATALENLDGQKQTIKNTINDTRARIIKS</sequence>
<dbReference type="SUPFAM" id="SSF57845">
    <property type="entry name" value="B-box zinc-binding domain"/>
    <property type="match status" value="1"/>
</dbReference>
<evidence type="ECO:0000313" key="2">
    <source>
        <dbReference type="EMBL" id="CAC5369281.1"/>
    </source>
</evidence>
<dbReference type="GO" id="GO:0005654">
    <property type="term" value="C:nucleoplasm"/>
    <property type="evidence" value="ECO:0007669"/>
    <property type="project" value="TreeGrafter"/>
</dbReference>
<dbReference type="Pfam" id="PF00643">
    <property type="entry name" value="zf-B_box"/>
    <property type="match status" value="1"/>
</dbReference>
<dbReference type="InterPro" id="IPR047153">
    <property type="entry name" value="TRIM45/56/19-like"/>
</dbReference>
<dbReference type="EMBL" id="CACVKT020001581">
    <property type="protein sequence ID" value="CAC5369281.1"/>
    <property type="molecule type" value="Genomic_DNA"/>
</dbReference>
<proteinExistence type="predicted"/>
<evidence type="ECO:0000313" key="3">
    <source>
        <dbReference type="Proteomes" id="UP000507470"/>
    </source>
</evidence>
<dbReference type="Proteomes" id="UP000507470">
    <property type="component" value="Unassembled WGS sequence"/>
</dbReference>
<dbReference type="InterPro" id="IPR000315">
    <property type="entry name" value="Znf_B-box"/>
</dbReference>
<gene>
    <name evidence="2" type="ORF">MCOR_8517</name>
</gene>
<feature type="domain" description="B box-type" evidence="1">
    <location>
        <begin position="65"/>
        <end position="94"/>
    </location>
</feature>
<dbReference type="Gene3D" id="3.30.160.60">
    <property type="entry name" value="Classic Zinc Finger"/>
    <property type="match status" value="1"/>
</dbReference>
<dbReference type="GO" id="GO:0061630">
    <property type="term" value="F:ubiquitin protein ligase activity"/>
    <property type="evidence" value="ECO:0007669"/>
    <property type="project" value="TreeGrafter"/>
</dbReference>
<accession>A0A6J8AJU7</accession>
<dbReference type="GO" id="GO:0008270">
    <property type="term" value="F:zinc ion binding"/>
    <property type="evidence" value="ECO:0007669"/>
    <property type="project" value="InterPro"/>
</dbReference>
<dbReference type="PANTHER" id="PTHR25462">
    <property type="entry name" value="BONUS, ISOFORM C-RELATED"/>
    <property type="match status" value="1"/>
</dbReference>
<keyword evidence="3" id="KW-1185">Reference proteome</keyword>
<evidence type="ECO:0000259" key="1">
    <source>
        <dbReference type="Pfam" id="PF00643"/>
    </source>
</evidence>
<name>A0A6J8AJU7_MYTCO</name>
<reference evidence="2 3" key="1">
    <citation type="submission" date="2020-06" db="EMBL/GenBank/DDBJ databases">
        <authorList>
            <person name="Li R."/>
            <person name="Bekaert M."/>
        </authorList>
    </citation>
    <scope>NUCLEOTIDE SEQUENCE [LARGE SCALE GENOMIC DNA]</scope>
    <source>
        <strain evidence="3">wild</strain>
    </source>
</reference>
<dbReference type="AlphaFoldDB" id="A0A6J8AJU7"/>